<dbReference type="AlphaFoldDB" id="A0A0F9T031"/>
<dbReference type="EMBL" id="LAZR01000324">
    <property type="protein sequence ID" value="KKN74565.1"/>
    <property type="molecule type" value="Genomic_DNA"/>
</dbReference>
<organism evidence="2">
    <name type="scientific">marine sediment metagenome</name>
    <dbReference type="NCBI Taxonomy" id="412755"/>
    <lineage>
        <taxon>unclassified sequences</taxon>
        <taxon>metagenomes</taxon>
        <taxon>ecological metagenomes</taxon>
    </lineage>
</organism>
<evidence type="ECO:0000256" key="1">
    <source>
        <dbReference type="SAM" id="MobiDB-lite"/>
    </source>
</evidence>
<sequence>MTTRVYITPATSRAIASIRKHFNRKYDLPLTTPQILEAAVVFRSHALKRPSWATPSTGTSPGVPRRDTADPS</sequence>
<name>A0A0F9T031_9ZZZZ</name>
<proteinExistence type="predicted"/>
<gene>
    <name evidence="2" type="ORF">LCGC14_0389820</name>
</gene>
<feature type="region of interest" description="Disordered" evidence="1">
    <location>
        <begin position="50"/>
        <end position="72"/>
    </location>
</feature>
<accession>A0A0F9T031</accession>
<protein>
    <submittedName>
        <fullName evidence="2">Uncharacterized protein</fullName>
    </submittedName>
</protein>
<reference evidence="2" key="1">
    <citation type="journal article" date="2015" name="Nature">
        <title>Complex archaea that bridge the gap between prokaryotes and eukaryotes.</title>
        <authorList>
            <person name="Spang A."/>
            <person name="Saw J.H."/>
            <person name="Jorgensen S.L."/>
            <person name="Zaremba-Niedzwiedzka K."/>
            <person name="Martijn J."/>
            <person name="Lind A.E."/>
            <person name="van Eijk R."/>
            <person name="Schleper C."/>
            <person name="Guy L."/>
            <person name="Ettema T.J."/>
        </authorList>
    </citation>
    <scope>NUCLEOTIDE SEQUENCE</scope>
</reference>
<comment type="caution">
    <text evidence="2">The sequence shown here is derived from an EMBL/GenBank/DDBJ whole genome shotgun (WGS) entry which is preliminary data.</text>
</comment>
<evidence type="ECO:0000313" key="2">
    <source>
        <dbReference type="EMBL" id="KKN74565.1"/>
    </source>
</evidence>